<dbReference type="Proteomes" id="UP000179807">
    <property type="component" value="Unassembled WGS sequence"/>
</dbReference>
<keyword evidence="1" id="KW-1133">Transmembrane helix</keyword>
<feature type="transmembrane region" description="Helical" evidence="1">
    <location>
        <begin position="160"/>
        <end position="182"/>
    </location>
</feature>
<keyword evidence="1" id="KW-0472">Membrane</keyword>
<dbReference type="AlphaFoldDB" id="A0A1J4KM07"/>
<organism evidence="2 3">
    <name type="scientific">Tritrichomonas foetus</name>
    <dbReference type="NCBI Taxonomy" id="1144522"/>
    <lineage>
        <taxon>Eukaryota</taxon>
        <taxon>Metamonada</taxon>
        <taxon>Parabasalia</taxon>
        <taxon>Tritrichomonadida</taxon>
        <taxon>Tritrichomonadidae</taxon>
        <taxon>Tritrichomonas</taxon>
    </lineage>
</organism>
<dbReference type="GeneID" id="94835819"/>
<evidence type="ECO:0000313" key="2">
    <source>
        <dbReference type="EMBL" id="OHT10726.1"/>
    </source>
</evidence>
<name>A0A1J4KM07_9EUKA</name>
<evidence type="ECO:0000313" key="3">
    <source>
        <dbReference type="Proteomes" id="UP000179807"/>
    </source>
</evidence>
<evidence type="ECO:0008006" key="4">
    <source>
        <dbReference type="Google" id="ProtNLM"/>
    </source>
</evidence>
<sequence length="227" mass="26708">MIIWSEPVYFFYMDDVLESLKYNIPRNTITEPVLKNYTIYVEVDMENPEKPGYMITFTKVFNIPKTATLEDIIHSTVYDFEDLRDHSFVIMFNHIYYDSGTIESCHITDGSHLHLILNETSLEDNLTEGYYFIWSIIPLLSSFIFFTLGVTNYCNIHQRVIFILIFTFLFVPSSIFFIIGFIDLNFCNSSYIISGKYWIGPSRFSEIKHQKKLTRAEMIDVPLDINE</sequence>
<keyword evidence="1" id="KW-0812">Transmembrane</keyword>
<gene>
    <name evidence="2" type="ORF">TRFO_19959</name>
</gene>
<proteinExistence type="predicted"/>
<feature type="transmembrane region" description="Helical" evidence="1">
    <location>
        <begin position="129"/>
        <end position="148"/>
    </location>
</feature>
<protein>
    <recommendedName>
        <fullName evidence="4">Ubiquitin-like domain-containing protein</fullName>
    </recommendedName>
</protein>
<dbReference type="VEuPathDB" id="TrichDB:TRFO_19959"/>
<dbReference type="RefSeq" id="XP_068363862.1">
    <property type="nucleotide sequence ID" value="XM_068501115.1"/>
</dbReference>
<accession>A0A1J4KM07</accession>
<comment type="caution">
    <text evidence="2">The sequence shown here is derived from an EMBL/GenBank/DDBJ whole genome shotgun (WGS) entry which is preliminary data.</text>
</comment>
<evidence type="ECO:0000256" key="1">
    <source>
        <dbReference type="SAM" id="Phobius"/>
    </source>
</evidence>
<dbReference type="EMBL" id="MLAK01000604">
    <property type="protein sequence ID" value="OHT10726.1"/>
    <property type="molecule type" value="Genomic_DNA"/>
</dbReference>
<reference evidence="2" key="1">
    <citation type="submission" date="2016-10" db="EMBL/GenBank/DDBJ databases">
        <authorList>
            <person name="Benchimol M."/>
            <person name="Almeida L.G."/>
            <person name="Vasconcelos A.T."/>
            <person name="Perreira-Neves A."/>
            <person name="Rosa I.A."/>
            <person name="Tasca T."/>
            <person name="Bogo M.R."/>
            <person name="de Souza W."/>
        </authorList>
    </citation>
    <scope>NUCLEOTIDE SEQUENCE [LARGE SCALE GENOMIC DNA]</scope>
    <source>
        <strain evidence="2">K</strain>
    </source>
</reference>
<keyword evidence="3" id="KW-1185">Reference proteome</keyword>